<protein>
    <recommendedName>
        <fullName evidence="2">Major facilitator superfamily (MFS) profile domain-containing protein</fullName>
    </recommendedName>
</protein>
<name>A0A383EJZ8_9ZZZZ</name>
<evidence type="ECO:0000256" key="1">
    <source>
        <dbReference type="SAM" id="Phobius"/>
    </source>
</evidence>
<sequence length="230" mass="24167">AHERRAAGAEAEAVDIEEAPPSFAEAWRMAWKIASLRRMFAAMPFLAVGLIGFGSLNILFLEEVFGLGVRGRAIFVAASAPLSVIGLVIGGRVATRLLARGPGLVLRFLALTSVVQGGLAVLYALSPNLGIAFGLSATMAICAAILLPGIFTILSMVAPPRARAMVFSFNNLWLLPGLLVLPFIGWIADNWGIRYGMVVLLPVAVIGGLIISSAGSLVAGDIEDVWRTSA</sequence>
<feature type="transmembrane region" description="Helical" evidence="1">
    <location>
        <begin position="73"/>
        <end position="93"/>
    </location>
</feature>
<gene>
    <name evidence="3" type="ORF">METZ01_LOCUS510086</name>
</gene>
<dbReference type="PROSITE" id="PS50850">
    <property type="entry name" value="MFS"/>
    <property type="match status" value="1"/>
</dbReference>
<keyword evidence="1" id="KW-0472">Membrane</keyword>
<evidence type="ECO:0000313" key="3">
    <source>
        <dbReference type="EMBL" id="SVE57232.1"/>
    </source>
</evidence>
<dbReference type="InterPro" id="IPR020846">
    <property type="entry name" value="MFS_dom"/>
</dbReference>
<organism evidence="3">
    <name type="scientific">marine metagenome</name>
    <dbReference type="NCBI Taxonomy" id="408172"/>
    <lineage>
        <taxon>unclassified sequences</taxon>
        <taxon>metagenomes</taxon>
        <taxon>ecological metagenomes</taxon>
    </lineage>
</organism>
<dbReference type="Gene3D" id="1.20.1250.20">
    <property type="entry name" value="MFS general substrate transporter like domains"/>
    <property type="match status" value="1"/>
</dbReference>
<feature type="non-terminal residue" evidence="3">
    <location>
        <position position="230"/>
    </location>
</feature>
<keyword evidence="1" id="KW-1133">Transmembrane helix</keyword>
<reference evidence="3" key="1">
    <citation type="submission" date="2018-05" db="EMBL/GenBank/DDBJ databases">
        <authorList>
            <person name="Lanie J.A."/>
            <person name="Ng W.-L."/>
            <person name="Kazmierczak K.M."/>
            <person name="Andrzejewski T.M."/>
            <person name="Davidsen T.M."/>
            <person name="Wayne K.J."/>
            <person name="Tettelin H."/>
            <person name="Glass J.I."/>
            <person name="Rusch D."/>
            <person name="Podicherti R."/>
            <person name="Tsui H.-C.T."/>
            <person name="Winkler M.E."/>
        </authorList>
    </citation>
    <scope>NUCLEOTIDE SEQUENCE</scope>
</reference>
<feature type="domain" description="Major facilitator superfamily (MFS) profile" evidence="2">
    <location>
        <begin position="33"/>
        <end position="230"/>
    </location>
</feature>
<proteinExistence type="predicted"/>
<dbReference type="AlphaFoldDB" id="A0A383EJZ8"/>
<feature type="transmembrane region" description="Helical" evidence="1">
    <location>
        <begin position="193"/>
        <end position="219"/>
    </location>
</feature>
<dbReference type="EMBL" id="UINC01226656">
    <property type="protein sequence ID" value="SVE57232.1"/>
    <property type="molecule type" value="Genomic_DNA"/>
</dbReference>
<feature type="transmembrane region" description="Helical" evidence="1">
    <location>
        <begin position="39"/>
        <end position="61"/>
    </location>
</feature>
<feature type="transmembrane region" description="Helical" evidence="1">
    <location>
        <begin position="105"/>
        <end position="125"/>
    </location>
</feature>
<dbReference type="InterPro" id="IPR036259">
    <property type="entry name" value="MFS_trans_sf"/>
</dbReference>
<keyword evidence="1" id="KW-0812">Transmembrane</keyword>
<dbReference type="GO" id="GO:0022857">
    <property type="term" value="F:transmembrane transporter activity"/>
    <property type="evidence" value="ECO:0007669"/>
    <property type="project" value="InterPro"/>
</dbReference>
<evidence type="ECO:0000259" key="2">
    <source>
        <dbReference type="PROSITE" id="PS50850"/>
    </source>
</evidence>
<feature type="transmembrane region" description="Helical" evidence="1">
    <location>
        <begin position="131"/>
        <end position="154"/>
    </location>
</feature>
<feature type="non-terminal residue" evidence="3">
    <location>
        <position position="1"/>
    </location>
</feature>
<accession>A0A383EJZ8</accession>
<feature type="transmembrane region" description="Helical" evidence="1">
    <location>
        <begin position="166"/>
        <end position="187"/>
    </location>
</feature>
<dbReference type="SUPFAM" id="SSF103473">
    <property type="entry name" value="MFS general substrate transporter"/>
    <property type="match status" value="1"/>
</dbReference>